<dbReference type="InterPro" id="IPR027417">
    <property type="entry name" value="P-loop_NTPase"/>
</dbReference>
<evidence type="ECO:0000256" key="3">
    <source>
        <dbReference type="ARBA" id="ARBA00005043"/>
    </source>
</evidence>
<feature type="region of interest" description="Disordered" evidence="9">
    <location>
        <begin position="367"/>
        <end position="390"/>
    </location>
</feature>
<comment type="similarity">
    <text evidence="4">Belongs to the ELP4 family.</text>
</comment>
<evidence type="ECO:0000256" key="4">
    <source>
        <dbReference type="ARBA" id="ARBA00007573"/>
    </source>
</evidence>
<keyword evidence="11" id="KW-1185">Reference proteome</keyword>
<comment type="subcellular location">
    <subcellularLocation>
        <location evidence="2">Cytoplasm</location>
    </subcellularLocation>
    <subcellularLocation>
        <location evidence="1">Nucleus</location>
    </subcellularLocation>
</comment>
<feature type="compositionally biased region" description="Polar residues" evidence="9">
    <location>
        <begin position="12"/>
        <end position="34"/>
    </location>
</feature>
<accession>A0A6A6HP18</accession>
<feature type="compositionally biased region" description="Gly residues" evidence="9">
    <location>
        <begin position="375"/>
        <end position="384"/>
    </location>
</feature>
<dbReference type="OrthoDB" id="289162at2759"/>
<dbReference type="Gene3D" id="3.40.50.300">
    <property type="entry name" value="P-loop containing nucleotide triphosphate hydrolases"/>
    <property type="match status" value="1"/>
</dbReference>
<dbReference type="GO" id="GO:0002098">
    <property type="term" value="P:tRNA wobble uridine modification"/>
    <property type="evidence" value="ECO:0007669"/>
    <property type="project" value="InterPro"/>
</dbReference>
<evidence type="ECO:0000256" key="6">
    <source>
        <dbReference type="ARBA" id="ARBA00022490"/>
    </source>
</evidence>
<dbReference type="GO" id="GO:0005737">
    <property type="term" value="C:cytoplasm"/>
    <property type="evidence" value="ECO:0007669"/>
    <property type="project" value="UniProtKB-SubCell"/>
</dbReference>
<keyword evidence="8" id="KW-0539">Nucleus</keyword>
<name>A0A6A6HP18_VIRVR</name>
<dbReference type="InterPro" id="IPR008728">
    <property type="entry name" value="Elongator_complex_protein_4"/>
</dbReference>
<dbReference type="PANTHER" id="PTHR12896">
    <property type="entry name" value="PAX6 NEIGHBOR PROTEIN PAXNEB"/>
    <property type="match status" value="1"/>
</dbReference>
<dbReference type="AlphaFoldDB" id="A0A6A6HP18"/>
<keyword evidence="6" id="KW-0963">Cytoplasm</keyword>
<gene>
    <name evidence="10" type="ORF">EV356DRAFT_527707</name>
</gene>
<evidence type="ECO:0000256" key="2">
    <source>
        <dbReference type="ARBA" id="ARBA00004496"/>
    </source>
</evidence>
<evidence type="ECO:0000313" key="10">
    <source>
        <dbReference type="EMBL" id="KAF2239845.1"/>
    </source>
</evidence>
<dbReference type="GO" id="GO:0008023">
    <property type="term" value="C:transcription elongation factor complex"/>
    <property type="evidence" value="ECO:0007669"/>
    <property type="project" value="TreeGrafter"/>
</dbReference>
<dbReference type="CDD" id="cd19494">
    <property type="entry name" value="Elp4"/>
    <property type="match status" value="1"/>
</dbReference>
<sequence>MAFRKRNVAIGRTTQSSGSEHSDSTQNGSPSSFPGTRPSPIDGRLTTSTGTASLDSITGHAGLPVGHSILVEESGTTDYGGVLLKYFAAEGLSQGHRVLVAGLGEQWGRELPGIVAAEAGDATKKIAKDRDADKMKIAWRYENLGEFGASGRAPERASSSNSAIAEDQPSVFCHTFDLTKRFILPQENPITYIQLSSAPAVSPFAPILTTLSQSLSNSSPDIIHRLVVPAILSPGLYPPHSTNPSHVLQFLHSLRSILRVHSSRLATMLSIPLDLHPRTSSLTRWMEHLCDGVITLLPFPHDVSLAASSGAATQKEEKPQGLVKVLKVPVQTERGMGGMFGGEGGEDLAFTVSRKRFAIRAFSLPPVEGDEEGQRGGGEGGGLTGKDMEF</sequence>
<feature type="region of interest" description="Disordered" evidence="9">
    <location>
        <begin position="1"/>
        <end position="51"/>
    </location>
</feature>
<evidence type="ECO:0000256" key="5">
    <source>
        <dbReference type="ARBA" id="ARBA00020265"/>
    </source>
</evidence>
<dbReference type="EMBL" id="ML991771">
    <property type="protein sequence ID" value="KAF2239845.1"/>
    <property type="molecule type" value="Genomic_DNA"/>
</dbReference>
<dbReference type="Proteomes" id="UP000800092">
    <property type="component" value="Unassembled WGS sequence"/>
</dbReference>
<keyword evidence="7" id="KW-0819">tRNA processing</keyword>
<organism evidence="10 11">
    <name type="scientific">Viridothelium virens</name>
    <name type="common">Speckled blister lichen</name>
    <name type="synonym">Trypethelium virens</name>
    <dbReference type="NCBI Taxonomy" id="1048519"/>
    <lineage>
        <taxon>Eukaryota</taxon>
        <taxon>Fungi</taxon>
        <taxon>Dikarya</taxon>
        <taxon>Ascomycota</taxon>
        <taxon>Pezizomycotina</taxon>
        <taxon>Dothideomycetes</taxon>
        <taxon>Dothideomycetes incertae sedis</taxon>
        <taxon>Trypetheliales</taxon>
        <taxon>Trypetheliaceae</taxon>
        <taxon>Viridothelium</taxon>
    </lineage>
</organism>
<dbReference type="Pfam" id="PF05625">
    <property type="entry name" value="PAXNEB"/>
    <property type="match status" value="1"/>
</dbReference>
<dbReference type="UniPathway" id="UPA00988"/>
<reference evidence="10" key="1">
    <citation type="journal article" date="2020" name="Stud. Mycol.">
        <title>101 Dothideomycetes genomes: a test case for predicting lifestyles and emergence of pathogens.</title>
        <authorList>
            <person name="Haridas S."/>
            <person name="Albert R."/>
            <person name="Binder M."/>
            <person name="Bloem J."/>
            <person name="Labutti K."/>
            <person name="Salamov A."/>
            <person name="Andreopoulos B."/>
            <person name="Baker S."/>
            <person name="Barry K."/>
            <person name="Bills G."/>
            <person name="Bluhm B."/>
            <person name="Cannon C."/>
            <person name="Castanera R."/>
            <person name="Culley D."/>
            <person name="Daum C."/>
            <person name="Ezra D."/>
            <person name="Gonzalez J."/>
            <person name="Henrissat B."/>
            <person name="Kuo A."/>
            <person name="Liang C."/>
            <person name="Lipzen A."/>
            <person name="Lutzoni F."/>
            <person name="Magnuson J."/>
            <person name="Mondo S."/>
            <person name="Nolan M."/>
            <person name="Ohm R."/>
            <person name="Pangilinan J."/>
            <person name="Park H.-J."/>
            <person name="Ramirez L."/>
            <person name="Alfaro M."/>
            <person name="Sun H."/>
            <person name="Tritt A."/>
            <person name="Yoshinaga Y."/>
            <person name="Zwiers L.-H."/>
            <person name="Turgeon B."/>
            <person name="Goodwin S."/>
            <person name="Spatafora J."/>
            <person name="Crous P."/>
            <person name="Grigoriev I."/>
        </authorList>
    </citation>
    <scope>NUCLEOTIDE SEQUENCE</scope>
    <source>
        <strain evidence="10">Tuck. ex Michener</strain>
    </source>
</reference>
<evidence type="ECO:0000313" key="11">
    <source>
        <dbReference type="Proteomes" id="UP000800092"/>
    </source>
</evidence>
<evidence type="ECO:0000256" key="7">
    <source>
        <dbReference type="ARBA" id="ARBA00022694"/>
    </source>
</evidence>
<evidence type="ECO:0000256" key="8">
    <source>
        <dbReference type="ARBA" id="ARBA00023242"/>
    </source>
</evidence>
<comment type="pathway">
    <text evidence="3">tRNA modification; 5-methoxycarbonylmethyl-2-thiouridine-tRNA biosynthesis.</text>
</comment>
<dbReference type="GO" id="GO:0033588">
    <property type="term" value="C:elongator holoenzyme complex"/>
    <property type="evidence" value="ECO:0007669"/>
    <property type="project" value="InterPro"/>
</dbReference>
<proteinExistence type="inferred from homology"/>
<evidence type="ECO:0000256" key="9">
    <source>
        <dbReference type="SAM" id="MobiDB-lite"/>
    </source>
</evidence>
<evidence type="ECO:0000256" key="1">
    <source>
        <dbReference type="ARBA" id="ARBA00004123"/>
    </source>
</evidence>
<protein>
    <recommendedName>
        <fullName evidence="5">Elongator complex protein 4</fullName>
    </recommendedName>
</protein>
<dbReference type="PANTHER" id="PTHR12896:SF1">
    <property type="entry name" value="ELONGATOR COMPLEX PROTEIN 4"/>
    <property type="match status" value="1"/>
</dbReference>